<evidence type="ECO:0000313" key="2">
    <source>
        <dbReference type="Proteomes" id="UP000316008"/>
    </source>
</evidence>
<comment type="caution">
    <text evidence="1">The sequence shown here is derived from an EMBL/GenBank/DDBJ whole genome shotgun (WGS) entry which is preliminary data.</text>
</comment>
<dbReference type="EMBL" id="VLPL01000001">
    <property type="protein sequence ID" value="TSJ47607.1"/>
    <property type="molecule type" value="Genomic_DNA"/>
</dbReference>
<gene>
    <name evidence="1" type="ORF">FO442_00325</name>
</gene>
<name>A0A556N603_9FLAO</name>
<reference evidence="1 2" key="1">
    <citation type="submission" date="2019-07" db="EMBL/GenBank/DDBJ databases">
        <authorList>
            <person name="Huq M.A."/>
        </authorList>
    </citation>
    <scope>NUCLEOTIDE SEQUENCE [LARGE SCALE GENOMIC DNA]</scope>
    <source>
        <strain evidence="1 2">MAH-3</strain>
    </source>
</reference>
<organism evidence="1 2">
    <name type="scientific">Fluviicola chungangensis</name>
    <dbReference type="NCBI Taxonomy" id="2597671"/>
    <lineage>
        <taxon>Bacteria</taxon>
        <taxon>Pseudomonadati</taxon>
        <taxon>Bacteroidota</taxon>
        <taxon>Flavobacteriia</taxon>
        <taxon>Flavobacteriales</taxon>
        <taxon>Crocinitomicaceae</taxon>
        <taxon>Fluviicola</taxon>
    </lineage>
</organism>
<proteinExistence type="predicted"/>
<dbReference type="AlphaFoldDB" id="A0A556N603"/>
<dbReference type="Proteomes" id="UP000316008">
    <property type="component" value="Unassembled WGS sequence"/>
</dbReference>
<evidence type="ECO:0000313" key="1">
    <source>
        <dbReference type="EMBL" id="TSJ47607.1"/>
    </source>
</evidence>
<keyword evidence="2" id="KW-1185">Reference proteome</keyword>
<dbReference type="RefSeq" id="WP_144331143.1">
    <property type="nucleotide sequence ID" value="NZ_VLPL01000001.1"/>
</dbReference>
<accession>A0A556N603</accession>
<protein>
    <submittedName>
        <fullName evidence="1">Uncharacterized protein</fullName>
    </submittedName>
</protein>
<sequence length="185" mass="20633">MEFELPEGTPENVSMAYNESVRILGETNTTANSSSTKFKKEVNLRKYLGYFFKFVSLTSAIFITAGYFPHQLAIGIAIIYVIDATLSNSKRLVSIVQATKAFSSIGLNVARTHQTEQTKIFAAEGNKVEAIKKITDLNIRLTEEANKSFTTIETAINQSDIETLQALSLDEEKLNLALQRLEMKK</sequence>